<keyword evidence="1" id="KW-0812">Transmembrane</keyword>
<dbReference type="STRING" id="1391653.AKJ08_1149"/>
<dbReference type="Proteomes" id="UP000055590">
    <property type="component" value="Chromosome"/>
</dbReference>
<feature type="transmembrane region" description="Helical" evidence="1">
    <location>
        <begin position="178"/>
        <end position="202"/>
    </location>
</feature>
<feature type="transmembrane region" description="Helical" evidence="1">
    <location>
        <begin position="79"/>
        <end position="99"/>
    </location>
</feature>
<feature type="transmembrane region" description="Helical" evidence="1">
    <location>
        <begin position="50"/>
        <end position="67"/>
    </location>
</feature>
<feature type="transmembrane region" description="Helical" evidence="1">
    <location>
        <begin position="337"/>
        <end position="356"/>
    </location>
</feature>
<evidence type="ECO:0000259" key="2">
    <source>
        <dbReference type="Pfam" id="PF07853"/>
    </source>
</evidence>
<organism evidence="4 5">
    <name type="scientific">Vulgatibacter incomptus</name>
    <dbReference type="NCBI Taxonomy" id="1391653"/>
    <lineage>
        <taxon>Bacteria</taxon>
        <taxon>Pseudomonadati</taxon>
        <taxon>Myxococcota</taxon>
        <taxon>Myxococcia</taxon>
        <taxon>Myxococcales</taxon>
        <taxon>Cystobacterineae</taxon>
        <taxon>Vulgatibacteraceae</taxon>
        <taxon>Vulgatibacter</taxon>
    </lineage>
</organism>
<dbReference type="GO" id="GO:0009636">
    <property type="term" value="P:response to toxic substance"/>
    <property type="evidence" value="ECO:0007669"/>
    <property type="project" value="TreeGrafter"/>
</dbReference>
<dbReference type="PANTHER" id="PTHR37810">
    <property type="entry name" value="IMMUNITY PROTEIN SDPI"/>
    <property type="match status" value="1"/>
</dbReference>
<feature type="domain" description="DUF5808" evidence="3">
    <location>
        <begin position="314"/>
        <end position="339"/>
    </location>
</feature>
<evidence type="ECO:0000313" key="5">
    <source>
        <dbReference type="Proteomes" id="UP000055590"/>
    </source>
</evidence>
<feature type="transmembrane region" description="Helical" evidence="1">
    <location>
        <begin position="129"/>
        <end position="148"/>
    </location>
</feature>
<feature type="transmembrane region" description="Helical" evidence="1">
    <location>
        <begin position="256"/>
        <end position="275"/>
    </location>
</feature>
<keyword evidence="1" id="KW-1133">Transmembrane helix</keyword>
<dbReference type="InterPro" id="IPR012867">
    <property type="entry name" value="DUF1648"/>
</dbReference>
<protein>
    <recommendedName>
        <fullName evidence="6">DUF1648 domain-containing protein</fullName>
    </recommendedName>
</protein>
<dbReference type="Pfam" id="PF19124">
    <property type="entry name" value="DUF5808"/>
    <property type="match status" value="1"/>
</dbReference>
<gene>
    <name evidence="4" type="ORF">AKJ08_1149</name>
</gene>
<name>A0A0K1PB96_9BACT</name>
<proteinExistence type="predicted"/>
<keyword evidence="5" id="KW-1185">Reference proteome</keyword>
<accession>A0A0K1PB96</accession>
<keyword evidence="1" id="KW-0472">Membrane</keyword>
<evidence type="ECO:0000256" key="1">
    <source>
        <dbReference type="SAM" id="Phobius"/>
    </source>
</evidence>
<dbReference type="InterPro" id="IPR043831">
    <property type="entry name" value="DUF5808"/>
</dbReference>
<dbReference type="AlphaFoldDB" id="A0A0K1PB96"/>
<dbReference type="EMBL" id="CP012332">
    <property type="protein sequence ID" value="AKU90762.1"/>
    <property type="molecule type" value="Genomic_DNA"/>
</dbReference>
<evidence type="ECO:0000259" key="3">
    <source>
        <dbReference type="Pfam" id="PF19124"/>
    </source>
</evidence>
<dbReference type="Pfam" id="PF07853">
    <property type="entry name" value="DUF1648"/>
    <property type="match status" value="1"/>
</dbReference>
<dbReference type="PANTHER" id="PTHR37810:SF5">
    <property type="entry name" value="IMMUNITY PROTEIN SDPI"/>
    <property type="match status" value="1"/>
</dbReference>
<evidence type="ECO:0000313" key="4">
    <source>
        <dbReference type="EMBL" id="AKU90762.1"/>
    </source>
</evidence>
<evidence type="ECO:0008006" key="6">
    <source>
        <dbReference type="Google" id="ProtNLM"/>
    </source>
</evidence>
<feature type="transmembrane region" description="Helical" evidence="1">
    <location>
        <begin position="222"/>
        <end position="244"/>
    </location>
</feature>
<feature type="domain" description="DUF1648" evidence="2">
    <location>
        <begin position="137"/>
        <end position="183"/>
    </location>
</feature>
<sequence>MTAILVGCAVMFHFLPRLQRPTLFFAVTVPPGYRDAPEARRILAQYRRRNAATSLAALALALFASFAEREALGPAVHMWMATAAVLLQLLGALGAFLAARHRVLPDSTPPSPVREAALAPRPRKWPGGWIAQLGPFLILAAVAGYLVLHWDQIPDRFPTHWGAGGVADRWGERSFRSVYAPLILGAAQCAMLILIAFGTLRWSRSVSASGAQAEREWAFRRLIVLILLGTEYFLALLFGFIALLPLRASAHLPGGFLAFMALELVLVVLVIVFLARMGQGGTRQVPATAEAGGAPVGDKTLDRYWKLGIFYVNPSDPAIFVEKRFGLGYTLNFARPLSWLLLLLPIAISVVTIVATRPR</sequence>
<dbReference type="KEGG" id="vin:AKJ08_1149"/>
<reference evidence="4 5" key="1">
    <citation type="submission" date="2015-08" db="EMBL/GenBank/DDBJ databases">
        <authorList>
            <person name="Babu N.S."/>
            <person name="Beckwith C.J."/>
            <person name="Beseler K.G."/>
            <person name="Brison A."/>
            <person name="Carone J.V."/>
            <person name="Caskin T.P."/>
            <person name="Diamond M."/>
            <person name="Durham M.E."/>
            <person name="Foxe J.M."/>
            <person name="Go M."/>
            <person name="Henderson B.A."/>
            <person name="Jones I.B."/>
            <person name="McGettigan J.A."/>
            <person name="Micheletti S.J."/>
            <person name="Nasrallah M.E."/>
            <person name="Ortiz D."/>
            <person name="Piller C.R."/>
            <person name="Privatt S.R."/>
            <person name="Schneider S.L."/>
            <person name="Sharp S."/>
            <person name="Smith T.C."/>
            <person name="Stanton J.D."/>
            <person name="Ullery H.E."/>
            <person name="Wilson R.J."/>
            <person name="Serrano M.G."/>
            <person name="Buck G."/>
            <person name="Lee V."/>
            <person name="Wang Y."/>
            <person name="Carvalho R."/>
            <person name="Voegtly L."/>
            <person name="Shi R."/>
            <person name="Duckworth R."/>
            <person name="Johnson A."/>
            <person name="Loviza R."/>
            <person name="Walstead R."/>
            <person name="Shah Z."/>
            <person name="Kiflezghi M."/>
            <person name="Wade K."/>
            <person name="Ball S.L."/>
            <person name="Bradley K.W."/>
            <person name="Asai D.J."/>
            <person name="Bowman C.A."/>
            <person name="Russell D.A."/>
            <person name="Pope W.H."/>
            <person name="Jacobs-Sera D."/>
            <person name="Hendrix R.W."/>
            <person name="Hatfull G.F."/>
        </authorList>
    </citation>
    <scope>NUCLEOTIDE SEQUENCE [LARGE SCALE GENOMIC DNA]</scope>
    <source>
        <strain evidence="4 5">DSM 27710</strain>
    </source>
</reference>